<sequence length="180" mass="21169">MDRPSLSKPEPERRCPHCDYYPVHEKEKLCEACQFKLGLERAKAFLNNGEKNWTIYHLVRQGDLPGRKEFEDDIHERLVREKRCRLLRCAKERSSNYVHCDTCRERLMRKGRRELANMKDEEPVAETTSTISSEAPLEKKHANSEVPNPREGWVWDDLQAKFVHADRKAYKGNSSPEEMV</sequence>
<gene>
    <name evidence="2" type="ORF">NW762_009968</name>
</gene>
<proteinExistence type="predicted"/>
<accession>A0A9W8RWC8</accession>
<organism evidence="2 3">
    <name type="scientific">Fusarium torreyae</name>
    <dbReference type="NCBI Taxonomy" id="1237075"/>
    <lineage>
        <taxon>Eukaryota</taxon>
        <taxon>Fungi</taxon>
        <taxon>Dikarya</taxon>
        <taxon>Ascomycota</taxon>
        <taxon>Pezizomycotina</taxon>
        <taxon>Sordariomycetes</taxon>
        <taxon>Hypocreomycetidae</taxon>
        <taxon>Hypocreales</taxon>
        <taxon>Nectriaceae</taxon>
        <taxon>Fusarium</taxon>
    </lineage>
</organism>
<name>A0A9W8RWC8_9HYPO</name>
<evidence type="ECO:0000256" key="1">
    <source>
        <dbReference type="SAM" id="MobiDB-lite"/>
    </source>
</evidence>
<feature type="region of interest" description="Disordered" evidence="1">
    <location>
        <begin position="119"/>
        <end position="151"/>
    </location>
</feature>
<protein>
    <submittedName>
        <fullName evidence="2">Uncharacterized protein</fullName>
    </submittedName>
</protein>
<dbReference type="OrthoDB" id="4840990at2759"/>
<dbReference type="AlphaFoldDB" id="A0A9W8RWC8"/>
<dbReference type="EMBL" id="JAOQAZ010000022">
    <property type="protein sequence ID" value="KAJ4254373.1"/>
    <property type="molecule type" value="Genomic_DNA"/>
</dbReference>
<dbReference type="Proteomes" id="UP001152049">
    <property type="component" value="Unassembled WGS sequence"/>
</dbReference>
<evidence type="ECO:0000313" key="3">
    <source>
        <dbReference type="Proteomes" id="UP001152049"/>
    </source>
</evidence>
<keyword evidence="3" id="KW-1185">Reference proteome</keyword>
<comment type="caution">
    <text evidence="2">The sequence shown here is derived from an EMBL/GenBank/DDBJ whole genome shotgun (WGS) entry which is preliminary data.</text>
</comment>
<reference evidence="2" key="1">
    <citation type="submission" date="2022-09" db="EMBL/GenBank/DDBJ databases">
        <title>Fusarium specimens isolated from Avocado Roots.</title>
        <authorList>
            <person name="Stajich J."/>
            <person name="Roper C."/>
            <person name="Heimlech-Rivalta G."/>
        </authorList>
    </citation>
    <scope>NUCLEOTIDE SEQUENCE</scope>
    <source>
        <strain evidence="2">CF00136</strain>
    </source>
</reference>
<evidence type="ECO:0000313" key="2">
    <source>
        <dbReference type="EMBL" id="KAJ4254373.1"/>
    </source>
</evidence>